<keyword evidence="2" id="KW-1133">Transmembrane helix</keyword>
<evidence type="ECO:0000256" key="2">
    <source>
        <dbReference type="SAM" id="Phobius"/>
    </source>
</evidence>
<feature type="transmembrane region" description="Helical" evidence="2">
    <location>
        <begin position="66"/>
        <end position="85"/>
    </location>
</feature>
<keyword evidence="2" id="KW-0472">Membrane</keyword>
<dbReference type="RefSeq" id="WP_246494854.1">
    <property type="nucleotide sequence ID" value="NZ_JACHJL010000007.1"/>
</dbReference>
<sequence>MQKLTEENATENSTRNARQHTTQHARRNAAEHSAANTAEIAEKNEQEDAEEHTAKKRRKRRLGEQSFSLSAGAALVIGCVGAVLACVDMASPLRAPFTFFFLVWAPASAIGAALHGIDPLSRPVLAVAGALVIDLLVAQLLLALQMWSARGGVVVVGVLSLLLFLLTYARRWRRHLNRSRA</sequence>
<organism evidence="3 4">
    <name type="scientific">Streptomyces zagrosensis</name>
    <dbReference type="NCBI Taxonomy" id="1042984"/>
    <lineage>
        <taxon>Bacteria</taxon>
        <taxon>Bacillati</taxon>
        <taxon>Actinomycetota</taxon>
        <taxon>Actinomycetes</taxon>
        <taxon>Kitasatosporales</taxon>
        <taxon>Streptomycetaceae</taxon>
        <taxon>Streptomyces</taxon>
    </lineage>
</organism>
<feature type="transmembrane region" description="Helical" evidence="2">
    <location>
        <begin position="150"/>
        <end position="169"/>
    </location>
</feature>
<dbReference type="EMBL" id="JACHJL010000007">
    <property type="protein sequence ID" value="MBB5936310.1"/>
    <property type="molecule type" value="Genomic_DNA"/>
</dbReference>
<feature type="region of interest" description="Disordered" evidence="1">
    <location>
        <begin position="1"/>
        <end position="60"/>
    </location>
</feature>
<dbReference type="AlphaFoldDB" id="A0A7W9Q9W7"/>
<feature type="compositionally biased region" description="Basic residues" evidence="1">
    <location>
        <begin position="17"/>
        <end position="27"/>
    </location>
</feature>
<keyword evidence="4" id="KW-1185">Reference proteome</keyword>
<keyword evidence="2" id="KW-0812">Transmembrane</keyword>
<evidence type="ECO:0000313" key="4">
    <source>
        <dbReference type="Proteomes" id="UP000588098"/>
    </source>
</evidence>
<name>A0A7W9Q9W7_9ACTN</name>
<evidence type="ECO:0000256" key="1">
    <source>
        <dbReference type="SAM" id="MobiDB-lite"/>
    </source>
</evidence>
<protein>
    <submittedName>
        <fullName evidence="3">Uncharacterized protein</fullName>
    </submittedName>
</protein>
<feature type="transmembrane region" description="Helical" evidence="2">
    <location>
        <begin position="97"/>
        <end position="117"/>
    </location>
</feature>
<feature type="transmembrane region" description="Helical" evidence="2">
    <location>
        <begin position="124"/>
        <end position="144"/>
    </location>
</feature>
<evidence type="ECO:0000313" key="3">
    <source>
        <dbReference type="EMBL" id="MBB5936310.1"/>
    </source>
</evidence>
<comment type="caution">
    <text evidence="3">The sequence shown here is derived from an EMBL/GenBank/DDBJ whole genome shotgun (WGS) entry which is preliminary data.</text>
</comment>
<dbReference type="Proteomes" id="UP000588098">
    <property type="component" value="Unassembled WGS sequence"/>
</dbReference>
<proteinExistence type="predicted"/>
<reference evidence="3 4" key="1">
    <citation type="submission" date="2020-08" db="EMBL/GenBank/DDBJ databases">
        <title>Genomic Encyclopedia of Type Strains, Phase III (KMG-III): the genomes of soil and plant-associated and newly described type strains.</title>
        <authorList>
            <person name="Whitman W."/>
        </authorList>
    </citation>
    <scope>NUCLEOTIDE SEQUENCE [LARGE SCALE GENOMIC DNA]</scope>
    <source>
        <strain evidence="3 4">CECT 8305</strain>
    </source>
</reference>
<accession>A0A7W9Q9W7</accession>
<gene>
    <name evidence="3" type="ORF">FHS42_003385</name>
</gene>